<organism evidence="1 2">
    <name type="scientific">Sorangium cellulosum</name>
    <name type="common">Polyangium cellulosum</name>
    <dbReference type="NCBI Taxonomy" id="56"/>
    <lineage>
        <taxon>Bacteria</taxon>
        <taxon>Pseudomonadati</taxon>
        <taxon>Myxococcota</taxon>
        <taxon>Polyangia</taxon>
        <taxon>Polyangiales</taxon>
        <taxon>Polyangiaceae</taxon>
        <taxon>Sorangium</taxon>
    </lineage>
</organism>
<reference evidence="1 2" key="1">
    <citation type="submission" date="2014-02" db="EMBL/GenBank/DDBJ databases">
        <title>The small core and large imbalanced accessory genome model reveals a collaborative survival strategy of Sorangium cellulosum strains in nature.</title>
        <authorList>
            <person name="Han K."/>
            <person name="Peng R."/>
            <person name="Blom J."/>
            <person name="Li Y.-Z."/>
        </authorList>
    </citation>
    <scope>NUCLEOTIDE SEQUENCE [LARGE SCALE GENOMIC DNA]</scope>
    <source>
        <strain evidence="1 2">So0157-25</strain>
    </source>
</reference>
<comment type="caution">
    <text evidence="1">The sequence shown here is derived from an EMBL/GenBank/DDBJ whole genome shotgun (WGS) entry which is preliminary data.</text>
</comment>
<evidence type="ECO:0000313" key="2">
    <source>
        <dbReference type="Proteomes" id="UP000075420"/>
    </source>
</evidence>
<name>A0A150PTR5_SORCE</name>
<evidence type="ECO:0000313" key="1">
    <source>
        <dbReference type="EMBL" id="KYF59070.1"/>
    </source>
</evidence>
<sequence length="274" mass="31216">MHIAQACYRGLHDALLAYDGGSVYPDVLAPWLAANAGERRWLCALASRRGAPVPAVEVEDLWRLYALDRVNQILLLRFQRGEADGSGWPGPPITQEEYVAFAGALGLSVAREPSFSPFHHEIVEVELDDDPWQPVSLLGPLWPCLTLGDMLFSRAGVRVRGGVEILRKDVAESSTLYWAYRRKNRPHQDLSHGWGSNSQWRTAFRRDYRVGHAFHYNVDGRRDLLGAPELPIEDGEDDLTREERIELLTHRCFVSTTKPHHDLWPYDDRIRIDT</sequence>
<accession>A0A150PTR5</accession>
<dbReference type="Proteomes" id="UP000075420">
    <property type="component" value="Unassembled WGS sequence"/>
</dbReference>
<gene>
    <name evidence="1" type="ORF">BE08_28615</name>
</gene>
<proteinExistence type="predicted"/>
<dbReference type="EMBL" id="JELY01000528">
    <property type="protein sequence ID" value="KYF59070.1"/>
    <property type="molecule type" value="Genomic_DNA"/>
</dbReference>
<protein>
    <submittedName>
        <fullName evidence="1">Uncharacterized protein</fullName>
    </submittedName>
</protein>
<dbReference type="AlphaFoldDB" id="A0A150PTR5"/>